<dbReference type="PANTHER" id="PTHR24128">
    <property type="entry name" value="HOMEOBOX PROTEIN WARIAI"/>
    <property type="match status" value="1"/>
</dbReference>
<proteinExistence type="predicted"/>
<dbReference type="Pfam" id="PF12796">
    <property type="entry name" value="Ank_2"/>
    <property type="match status" value="1"/>
</dbReference>
<evidence type="ECO:0000256" key="1">
    <source>
        <dbReference type="ARBA" id="ARBA00004413"/>
    </source>
</evidence>
<organism evidence="3 4">
    <name type="scientific">Trifolium pratense</name>
    <name type="common">Red clover</name>
    <dbReference type="NCBI Taxonomy" id="57577"/>
    <lineage>
        <taxon>Eukaryota</taxon>
        <taxon>Viridiplantae</taxon>
        <taxon>Streptophyta</taxon>
        <taxon>Embryophyta</taxon>
        <taxon>Tracheophyta</taxon>
        <taxon>Spermatophyta</taxon>
        <taxon>Magnoliopsida</taxon>
        <taxon>eudicotyledons</taxon>
        <taxon>Gunneridae</taxon>
        <taxon>Pentapetalae</taxon>
        <taxon>rosids</taxon>
        <taxon>fabids</taxon>
        <taxon>Fabales</taxon>
        <taxon>Fabaceae</taxon>
        <taxon>Papilionoideae</taxon>
        <taxon>50 kb inversion clade</taxon>
        <taxon>NPAAA clade</taxon>
        <taxon>Hologalegina</taxon>
        <taxon>IRL clade</taxon>
        <taxon>Trifolieae</taxon>
        <taxon>Trifolium</taxon>
    </lineage>
</organism>
<dbReference type="InterPro" id="IPR002110">
    <property type="entry name" value="Ankyrin_rpt"/>
</dbReference>
<evidence type="ECO:0000313" key="3">
    <source>
        <dbReference type="EMBL" id="PNX99528.1"/>
    </source>
</evidence>
<dbReference type="InterPro" id="IPR036770">
    <property type="entry name" value="Ankyrin_rpt-contain_sf"/>
</dbReference>
<reference evidence="3 4" key="1">
    <citation type="journal article" date="2014" name="Am. J. Bot.">
        <title>Genome assembly and annotation for red clover (Trifolium pratense; Fabaceae).</title>
        <authorList>
            <person name="Istvanek J."/>
            <person name="Jaros M."/>
            <person name="Krenek A."/>
            <person name="Repkova J."/>
        </authorList>
    </citation>
    <scope>NUCLEOTIDE SEQUENCE [LARGE SCALE GENOMIC DNA]</scope>
    <source>
        <strain evidence="4">cv. Tatra</strain>
        <tissue evidence="3">Young leaves</tissue>
    </source>
</reference>
<name>A0A2K3N916_TRIPR</name>
<reference evidence="3 4" key="2">
    <citation type="journal article" date="2017" name="Front. Plant Sci.">
        <title>Gene Classification and Mining of Molecular Markers Useful in Red Clover (Trifolium pratense) Breeding.</title>
        <authorList>
            <person name="Istvanek J."/>
            <person name="Dluhosova J."/>
            <person name="Dluhos P."/>
            <person name="Patkova L."/>
            <person name="Nedelnik J."/>
            <person name="Repkova J."/>
        </authorList>
    </citation>
    <scope>NUCLEOTIDE SEQUENCE [LARGE SCALE GENOMIC DNA]</scope>
    <source>
        <strain evidence="4">cv. Tatra</strain>
        <tissue evidence="3">Young leaves</tissue>
    </source>
</reference>
<gene>
    <name evidence="3" type="ORF">L195_g022794</name>
</gene>
<sequence>MELSIMRNLYDASLKGCVSTLKKLIEKDTLILSRVSLYPNFETPLHIASLLGHIELCRILLDISPNLAAEVNSEGQCPLHLASAKGHIEIVKVLLLTNAETCFIHDKDDKLPLHFAVMRGR</sequence>
<feature type="repeat" description="ANK" evidence="2">
    <location>
        <begin position="40"/>
        <end position="72"/>
    </location>
</feature>
<dbReference type="EMBL" id="ASHM01017859">
    <property type="protein sequence ID" value="PNX99528.1"/>
    <property type="molecule type" value="Genomic_DNA"/>
</dbReference>
<dbReference type="STRING" id="57577.A0A2K3N916"/>
<dbReference type="SUPFAM" id="SSF48403">
    <property type="entry name" value="Ankyrin repeat"/>
    <property type="match status" value="1"/>
</dbReference>
<dbReference type="Gene3D" id="1.25.40.20">
    <property type="entry name" value="Ankyrin repeat-containing domain"/>
    <property type="match status" value="1"/>
</dbReference>
<accession>A0A2K3N916</accession>
<keyword evidence="2" id="KW-0040">ANK repeat</keyword>
<dbReference type="PANTHER" id="PTHR24128:SF106">
    <property type="entry name" value="ANKYRIN"/>
    <property type="match status" value="1"/>
</dbReference>
<dbReference type="AlphaFoldDB" id="A0A2K3N916"/>
<dbReference type="ExpressionAtlas" id="A0A2K3N916">
    <property type="expression patterns" value="baseline"/>
</dbReference>
<feature type="repeat" description="ANK" evidence="2">
    <location>
        <begin position="74"/>
        <end position="106"/>
    </location>
</feature>
<comment type="caution">
    <text evidence="3">The sequence shown here is derived from an EMBL/GenBank/DDBJ whole genome shotgun (WGS) entry which is preliminary data.</text>
</comment>
<evidence type="ECO:0000256" key="2">
    <source>
        <dbReference type="PROSITE-ProRule" id="PRU00023"/>
    </source>
</evidence>
<comment type="subcellular location">
    <subcellularLocation>
        <location evidence="1">Cell membrane</location>
        <topology evidence="1">Peripheral membrane protein</topology>
        <orientation evidence="1">Cytoplasmic side</orientation>
    </subcellularLocation>
</comment>
<dbReference type="PROSITE" id="PS50297">
    <property type="entry name" value="ANK_REP_REGION"/>
    <property type="match status" value="2"/>
</dbReference>
<dbReference type="PROSITE" id="PS50088">
    <property type="entry name" value="ANK_REPEAT"/>
    <property type="match status" value="2"/>
</dbReference>
<evidence type="ECO:0000313" key="4">
    <source>
        <dbReference type="Proteomes" id="UP000236291"/>
    </source>
</evidence>
<dbReference type="GO" id="GO:0005886">
    <property type="term" value="C:plasma membrane"/>
    <property type="evidence" value="ECO:0007669"/>
    <property type="project" value="UniProtKB-SubCell"/>
</dbReference>
<dbReference type="SMART" id="SM00248">
    <property type="entry name" value="ANK"/>
    <property type="match status" value="2"/>
</dbReference>
<protein>
    <submittedName>
        <fullName evidence="3">Ankyrin repeat-containing protein</fullName>
    </submittedName>
</protein>
<dbReference type="Proteomes" id="UP000236291">
    <property type="component" value="Unassembled WGS sequence"/>
</dbReference>